<keyword evidence="3" id="KW-0597">Phosphoprotein</keyword>
<evidence type="ECO:0000256" key="7">
    <source>
        <dbReference type="ARBA" id="ARBA00023006"/>
    </source>
</evidence>
<proteinExistence type="inferred from homology"/>
<dbReference type="PANTHER" id="PTHR28659:SF3">
    <property type="entry name" value="RETICULOPHAGY REGULATOR 1"/>
    <property type="match status" value="1"/>
</dbReference>
<name>A0A8T2N0J0_9TELE</name>
<evidence type="ECO:0000256" key="9">
    <source>
        <dbReference type="SAM" id="MobiDB-lite"/>
    </source>
</evidence>
<evidence type="ECO:0000256" key="3">
    <source>
        <dbReference type="ARBA" id="ARBA00022553"/>
    </source>
</evidence>
<protein>
    <recommendedName>
        <fullName evidence="11">RETREG1-3/ARL6IP-like N-terminal reticulon-homology domain-containing protein</fullName>
    </recommendedName>
</protein>
<evidence type="ECO:0000256" key="1">
    <source>
        <dbReference type="ARBA" id="ARBA00004477"/>
    </source>
</evidence>
<dbReference type="OrthoDB" id="10539675at2759"/>
<reference evidence="12" key="1">
    <citation type="thesis" date="2021" institute="BYU ScholarsArchive" country="Provo, UT, USA">
        <title>Applications of and Algorithms for Genome Assembly and Genomic Analyses with an Emphasis on Marine Teleosts.</title>
        <authorList>
            <person name="Pickett B.D."/>
        </authorList>
    </citation>
    <scope>NUCLEOTIDE SEQUENCE</scope>
    <source>
        <strain evidence="12">HI-2016</strain>
    </source>
</reference>
<dbReference type="Proteomes" id="UP000824540">
    <property type="component" value="Unassembled WGS sequence"/>
</dbReference>
<evidence type="ECO:0000256" key="10">
    <source>
        <dbReference type="SAM" id="Phobius"/>
    </source>
</evidence>
<comment type="caution">
    <text evidence="12">The sequence shown here is derived from an EMBL/GenBank/DDBJ whole genome shotgun (WGS) entry which is preliminary data.</text>
</comment>
<keyword evidence="8 10" id="KW-0472">Membrane</keyword>
<sequence>MAGWRRHGSEDALDRTDQGNAPERGETEGKGQQLAGTAMISRMASVITWERPLLTAACFIIVNLGFWFVVLSSWRMYYLLALCLVTM</sequence>
<feature type="non-terminal residue" evidence="12">
    <location>
        <position position="87"/>
    </location>
</feature>
<keyword evidence="7" id="KW-0072">Autophagy</keyword>
<keyword evidence="5" id="KW-0256">Endoplasmic reticulum</keyword>
<comment type="similarity">
    <text evidence="2">Belongs to the RETREG family.</text>
</comment>
<dbReference type="Pfam" id="PF24456">
    <property type="entry name" value="RHD_RETREG1-3"/>
    <property type="match status" value="1"/>
</dbReference>
<evidence type="ECO:0000313" key="12">
    <source>
        <dbReference type="EMBL" id="KAG9332960.1"/>
    </source>
</evidence>
<keyword evidence="6 10" id="KW-1133">Transmembrane helix</keyword>
<accession>A0A8T2N0J0</accession>
<feature type="transmembrane region" description="Helical" evidence="10">
    <location>
        <begin position="53"/>
        <end position="77"/>
    </location>
</feature>
<evidence type="ECO:0000256" key="6">
    <source>
        <dbReference type="ARBA" id="ARBA00022989"/>
    </source>
</evidence>
<dbReference type="EMBL" id="JAFBMS010000226">
    <property type="protein sequence ID" value="KAG9332960.1"/>
    <property type="molecule type" value="Genomic_DNA"/>
</dbReference>
<dbReference type="GO" id="GO:0061709">
    <property type="term" value="P:reticulophagy"/>
    <property type="evidence" value="ECO:0007669"/>
    <property type="project" value="InterPro"/>
</dbReference>
<evidence type="ECO:0000259" key="11">
    <source>
        <dbReference type="Pfam" id="PF24456"/>
    </source>
</evidence>
<keyword evidence="13" id="KW-1185">Reference proteome</keyword>
<keyword evidence="4 10" id="KW-0812">Transmembrane</keyword>
<evidence type="ECO:0000256" key="5">
    <source>
        <dbReference type="ARBA" id="ARBA00022824"/>
    </source>
</evidence>
<dbReference type="InterPro" id="IPR043384">
    <property type="entry name" value="RETREG1/3"/>
</dbReference>
<feature type="region of interest" description="Disordered" evidence="9">
    <location>
        <begin position="1"/>
        <end position="34"/>
    </location>
</feature>
<feature type="domain" description="RETREG1-3/ARL6IP-like N-terminal reticulon-homology" evidence="11">
    <location>
        <begin position="39"/>
        <end position="86"/>
    </location>
</feature>
<evidence type="ECO:0000313" key="13">
    <source>
        <dbReference type="Proteomes" id="UP000824540"/>
    </source>
</evidence>
<comment type="subcellular location">
    <subcellularLocation>
        <location evidence="1">Endoplasmic reticulum membrane</location>
        <topology evidence="1">Multi-pass membrane protein</topology>
    </subcellularLocation>
</comment>
<dbReference type="PANTHER" id="PTHR28659">
    <property type="entry name" value="RETICULON-LIKE PROTEIN"/>
    <property type="match status" value="1"/>
</dbReference>
<evidence type="ECO:0000256" key="8">
    <source>
        <dbReference type="ARBA" id="ARBA00023136"/>
    </source>
</evidence>
<dbReference type="AlphaFoldDB" id="A0A8T2N0J0"/>
<feature type="compositionally biased region" description="Basic and acidic residues" evidence="9">
    <location>
        <begin position="7"/>
        <end position="29"/>
    </location>
</feature>
<dbReference type="InterPro" id="IPR057282">
    <property type="entry name" value="RETREG1-3-like_RHD"/>
</dbReference>
<evidence type="ECO:0000256" key="2">
    <source>
        <dbReference type="ARBA" id="ARBA00006299"/>
    </source>
</evidence>
<gene>
    <name evidence="12" type="ORF">JZ751_013989</name>
</gene>
<organism evidence="12 13">
    <name type="scientific">Albula glossodonta</name>
    <name type="common">roundjaw bonefish</name>
    <dbReference type="NCBI Taxonomy" id="121402"/>
    <lineage>
        <taxon>Eukaryota</taxon>
        <taxon>Metazoa</taxon>
        <taxon>Chordata</taxon>
        <taxon>Craniata</taxon>
        <taxon>Vertebrata</taxon>
        <taxon>Euteleostomi</taxon>
        <taxon>Actinopterygii</taxon>
        <taxon>Neopterygii</taxon>
        <taxon>Teleostei</taxon>
        <taxon>Albuliformes</taxon>
        <taxon>Albulidae</taxon>
        <taxon>Albula</taxon>
    </lineage>
</organism>
<dbReference type="GO" id="GO:0043524">
    <property type="term" value="P:negative regulation of neuron apoptotic process"/>
    <property type="evidence" value="ECO:0007669"/>
    <property type="project" value="TreeGrafter"/>
</dbReference>
<dbReference type="GO" id="GO:0005789">
    <property type="term" value="C:endoplasmic reticulum membrane"/>
    <property type="evidence" value="ECO:0007669"/>
    <property type="project" value="UniProtKB-SubCell"/>
</dbReference>
<evidence type="ECO:0000256" key="4">
    <source>
        <dbReference type="ARBA" id="ARBA00022692"/>
    </source>
</evidence>